<gene>
    <name evidence="1" type="ORF">MNB_SUP05-SYMBIONT-7-563</name>
</gene>
<protein>
    <submittedName>
        <fullName evidence="1">Uncharacterized protein</fullName>
    </submittedName>
</protein>
<dbReference type="AlphaFoldDB" id="A0A1W1E333"/>
<reference evidence="1" key="1">
    <citation type="submission" date="2016-10" db="EMBL/GenBank/DDBJ databases">
        <authorList>
            <person name="de Groot N.N."/>
        </authorList>
    </citation>
    <scope>NUCLEOTIDE SEQUENCE</scope>
</reference>
<sequence>MSLTSIINSKYTLPKIKHLISKENVNTDRLNLMVKPECQNRQWLGTAFDYMLRFGLIAREYAKGSNIIAQKGLTRLLHSEIFKDSKGNIIYRDNIICRIKGEIVIGKQPLSIHRAYVVDNAVNNAFTERYVNSLLILHQLKPSATLSEEEAKAAFSLSNFDKFYRDILTHSDDALDIPTTEQIRELQALYKIIPWNDFKPTNDIILNPCFNKGSRLVYGADCDLIIDNCIVEIKTVQTKSVSIRDLRQLCGYYILAKEFGVSNYSSKVDSIAVYHSRSGILSKYLVKDVLNPKHEKEFLMALVGKDYILNAEKIKPVVELEKKSSIEQLLKNTQYYSKDSFNVLIQSNTIVRDLKYKSTNTLIQK</sequence>
<name>A0A1W1E333_9ZZZZ</name>
<accession>A0A1W1E333</accession>
<dbReference type="EMBL" id="FPIA01000039">
    <property type="protein sequence ID" value="SFV88373.1"/>
    <property type="molecule type" value="Genomic_DNA"/>
</dbReference>
<organism evidence="1">
    <name type="scientific">hydrothermal vent metagenome</name>
    <dbReference type="NCBI Taxonomy" id="652676"/>
    <lineage>
        <taxon>unclassified sequences</taxon>
        <taxon>metagenomes</taxon>
        <taxon>ecological metagenomes</taxon>
    </lineage>
</organism>
<evidence type="ECO:0000313" key="1">
    <source>
        <dbReference type="EMBL" id="SFV88373.1"/>
    </source>
</evidence>
<proteinExistence type="predicted"/>